<gene>
    <name evidence="2" type="ORF">P7K49_033728</name>
</gene>
<name>A0ABQ9TSR6_SAGOE</name>
<keyword evidence="3" id="KW-1185">Reference proteome</keyword>
<evidence type="ECO:0000313" key="2">
    <source>
        <dbReference type="EMBL" id="KAK2087821.1"/>
    </source>
</evidence>
<feature type="compositionally biased region" description="Low complexity" evidence="1">
    <location>
        <begin position="9"/>
        <end position="18"/>
    </location>
</feature>
<feature type="region of interest" description="Disordered" evidence="1">
    <location>
        <begin position="1"/>
        <end position="27"/>
    </location>
</feature>
<feature type="region of interest" description="Disordered" evidence="1">
    <location>
        <begin position="53"/>
        <end position="84"/>
    </location>
</feature>
<reference evidence="2 3" key="1">
    <citation type="submission" date="2023-05" db="EMBL/GenBank/DDBJ databases">
        <title>B98-5 Cell Line De Novo Hybrid Assembly: An Optical Mapping Approach.</title>
        <authorList>
            <person name="Kananen K."/>
            <person name="Auerbach J.A."/>
            <person name="Kautto E."/>
            <person name="Blachly J.S."/>
        </authorList>
    </citation>
    <scope>NUCLEOTIDE SEQUENCE [LARGE SCALE GENOMIC DNA]</scope>
    <source>
        <strain evidence="2">B95-8</strain>
        <tissue evidence="2">Cell line</tissue>
    </source>
</reference>
<organism evidence="2 3">
    <name type="scientific">Saguinus oedipus</name>
    <name type="common">Cotton-top tamarin</name>
    <name type="synonym">Oedipomidas oedipus</name>
    <dbReference type="NCBI Taxonomy" id="9490"/>
    <lineage>
        <taxon>Eukaryota</taxon>
        <taxon>Metazoa</taxon>
        <taxon>Chordata</taxon>
        <taxon>Craniata</taxon>
        <taxon>Vertebrata</taxon>
        <taxon>Euteleostomi</taxon>
        <taxon>Mammalia</taxon>
        <taxon>Eutheria</taxon>
        <taxon>Euarchontoglires</taxon>
        <taxon>Primates</taxon>
        <taxon>Haplorrhini</taxon>
        <taxon>Platyrrhini</taxon>
        <taxon>Cebidae</taxon>
        <taxon>Callitrichinae</taxon>
        <taxon>Saguinus</taxon>
    </lineage>
</organism>
<evidence type="ECO:0000256" key="1">
    <source>
        <dbReference type="SAM" id="MobiDB-lite"/>
    </source>
</evidence>
<evidence type="ECO:0000313" key="3">
    <source>
        <dbReference type="Proteomes" id="UP001266305"/>
    </source>
</evidence>
<proteinExistence type="predicted"/>
<sequence>MAARYVPDSSSAHLAPPLMAAPPRPDTSDVLQQIMVITDQSLDEAQARCCRRAWPGATQGRGSEGGGRRGRGGEARLTRGGPED</sequence>
<accession>A0ABQ9TSR6</accession>
<dbReference type="EMBL" id="JASSZA010000019">
    <property type="protein sequence ID" value="KAK2087821.1"/>
    <property type="molecule type" value="Genomic_DNA"/>
</dbReference>
<feature type="compositionally biased region" description="Basic and acidic residues" evidence="1">
    <location>
        <begin position="71"/>
        <end position="84"/>
    </location>
</feature>
<protein>
    <submittedName>
        <fullName evidence="2">Uncharacterized protein</fullName>
    </submittedName>
</protein>
<dbReference type="Proteomes" id="UP001266305">
    <property type="component" value="Unassembled WGS sequence"/>
</dbReference>
<comment type="caution">
    <text evidence="2">The sequence shown here is derived from an EMBL/GenBank/DDBJ whole genome shotgun (WGS) entry which is preliminary data.</text>
</comment>